<dbReference type="SFLD" id="SFLDS00003">
    <property type="entry name" value="Haloacid_Dehalogenase"/>
    <property type="match status" value="1"/>
</dbReference>
<dbReference type="Gene3D" id="3.30.1240.10">
    <property type="match status" value="1"/>
</dbReference>
<dbReference type="GO" id="GO:0016791">
    <property type="term" value="F:phosphatase activity"/>
    <property type="evidence" value="ECO:0007669"/>
    <property type="project" value="TreeGrafter"/>
</dbReference>
<accession>A0A9X4AG11</accession>
<comment type="caution">
    <text evidence="1">The sequence shown here is derived from an EMBL/GenBank/DDBJ whole genome shotgun (WGS) entry which is preliminary data.</text>
</comment>
<dbReference type="NCBIfam" id="TIGR01484">
    <property type="entry name" value="HAD-SF-IIB"/>
    <property type="match status" value="1"/>
</dbReference>
<dbReference type="NCBIfam" id="TIGR00099">
    <property type="entry name" value="Cof-subfamily"/>
    <property type="match status" value="1"/>
</dbReference>
<evidence type="ECO:0000313" key="2">
    <source>
        <dbReference type="Proteomes" id="UP001145069"/>
    </source>
</evidence>
<dbReference type="PANTHER" id="PTHR10000:SF8">
    <property type="entry name" value="HAD SUPERFAMILY HYDROLASE-LIKE, TYPE 3"/>
    <property type="match status" value="1"/>
</dbReference>
<name>A0A9X4AG11_9BACI</name>
<dbReference type="AlphaFoldDB" id="A0A9X4AG11"/>
<dbReference type="GO" id="GO:0005829">
    <property type="term" value="C:cytosol"/>
    <property type="evidence" value="ECO:0007669"/>
    <property type="project" value="TreeGrafter"/>
</dbReference>
<protein>
    <submittedName>
        <fullName evidence="1">HAD family hydrolase</fullName>
    </submittedName>
</protein>
<organism evidence="1 2">
    <name type="scientific">Aquibacillus salsiterrae</name>
    <dbReference type="NCBI Taxonomy" id="2950439"/>
    <lineage>
        <taxon>Bacteria</taxon>
        <taxon>Bacillati</taxon>
        <taxon>Bacillota</taxon>
        <taxon>Bacilli</taxon>
        <taxon>Bacillales</taxon>
        <taxon>Bacillaceae</taxon>
        <taxon>Aquibacillus</taxon>
    </lineage>
</organism>
<dbReference type="Pfam" id="PF08282">
    <property type="entry name" value="Hydrolase_3"/>
    <property type="match status" value="1"/>
</dbReference>
<dbReference type="SFLD" id="SFLDG01140">
    <property type="entry name" value="C2.B:_Phosphomannomutase_and_P"/>
    <property type="match status" value="1"/>
</dbReference>
<evidence type="ECO:0000313" key="1">
    <source>
        <dbReference type="EMBL" id="MDC3418194.1"/>
    </source>
</evidence>
<dbReference type="RefSeq" id="WP_272447256.1">
    <property type="nucleotide sequence ID" value="NZ_JAMQKC010000021.1"/>
</dbReference>
<gene>
    <name evidence="1" type="ORF">NC799_14990</name>
</gene>
<dbReference type="Gene3D" id="3.40.50.1000">
    <property type="entry name" value="HAD superfamily/HAD-like"/>
    <property type="match status" value="1"/>
</dbReference>
<dbReference type="InterPro" id="IPR036412">
    <property type="entry name" value="HAD-like_sf"/>
</dbReference>
<reference evidence="1" key="1">
    <citation type="submission" date="2022-06" db="EMBL/GenBank/DDBJ databases">
        <title>Aquibacillus sp. a new bacterium isolated from soil saline samples.</title>
        <authorList>
            <person name="Galisteo C."/>
            <person name="De La Haba R."/>
            <person name="Sanchez-Porro C."/>
            <person name="Ventosa A."/>
        </authorList>
    </citation>
    <scope>NUCLEOTIDE SEQUENCE</scope>
    <source>
        <strain evidence="1">3ASR75-54</strain>
    </source>
</reference>
<keyword evidence="2" id="KW-1185">Reference proteome</keyword>
<dbReference type="PANTHER" id="PTHR10000">
    <property type="entry name" value="PHOSPHOSERINE PHOSPHATASE"/>
    <property type="match status" value="1"/>
</dbReference>
<dbReference type="SUPFAM" id="SSF56784">
    <property type="entry name" value="HAD-like"/>
    <property type="match status" value="1"/>
</dbReference>
<keyword evidence="1" id="KW-0378">Hydrolase</keyword>
<dbReference type="InterPro" id="IPR023214">
    <property type="entry name" value="HAD_sf"/>
</dbReference>
<dbReference type="EMBL" id="JAMQKC010000021">
    <property type="protein sequence ID" value="MDC3418194.1"/>
    <property type="molecule type" value="Genomic_DNA"/>
</dbReference>
<dbReference type="Proteomes" id="UP001145069">
    <property type="component" value="Unassembled WGS sequence"/>
</dbReference>
<dbReference type="InterPro" id="IPR000150">
    <property type="entry name" value="Cof"/>
</dbReference>
<dbReference type="InterPro" id="IPR006379">
    <property type="entry name" value="HAD-SF_hydro_IIB"/>
</dbReference>
<proteinExistence type="predicted"/>
<dbReference type="GO" id="GO:0000287">
    <property type="term" value="F:magnesium ion binding"/>
    <property type="evidence" value="ECO:0007669"/>
    <property type="project" value="TreeGrafter"/>
</dbReference>
<sequence length="264" mass="28960">MIKLFASDLDGTLLHNGTNLNDRDIDSIQAIISEGMEFAVATGRMDRDILVVAKSIGSVAHRVSQNGAIVNDKTNQEISTSFFPIELSIKLHHAMEAIGQMYTVTTSDEVYVTKEFEIMKEMEEFLYFPIKIHGKLLEGYNDETIHVVKFSIVAPPEEVVGIRDTLVADFADVAEIYISDSRCVDIVPKGISKAYGLAQLMQGLNVRKEEVAVIGDSFNDVPMFQMTPHSYAMAGAKDAVKAHASCVVTSVSEAIEDLKAKGLI</sequence>